<evidence type="ECO:0000313" key="6">
    <source>
        <dbReference type="Proteomes" id="UP001604277"/>
    </source>
</evidence>
<proteinExistence type="inferred from homology"/>
<dbReference type="GO" id="GO:0008233">
    <property type="term" value="F:peptidase activity"/>
    <property type="evidence" value="ECO:0007669"/>
    <property type="project" value="UniProtKB-KW"/>
</dbReference>
<accession>A0ABD1TAU3</accession>
<feature type="domain" description="Ubiquitin-like protease family profile" evidence="4">
    <location>
        <begin position="121"/>
        <end position="241"/>
    </location>
</feature>
<dbReference type="Pfam" id="PF02902">
    <property type="entry name" value="Peptidase_C48"/>
    <property type="match status" value="1"/>
</dbReference>
<keyword evidence="3" id="KW-0378">Hydrolase</keyword>
<dbReference type="GO" id="GO:0006508">
    <property type="term" value="P:proteolysis"/>
    <property type="evidence" value="ECO:0007669"/>
    <property type="project" value="UniProtKB-KW"/>
</dbReference>
<evidence type="ECO:0000313" key="5">
    <source>
        <dbReference type="EMBL" id="KAL2509852.1"/>
    </source>
</evidence>
<dbReference type="Proteomes" id="UP001604277">
    <property type="component" value="Unassembled WGS sequence"/>
</dbReference>
<evidence type="ECO:0000259" key="4">
    <source>
        <dbReference type="PROSITE" id="PS50600"/>
    </source>
</evidence>
<dbReference type="SUPFAM" id="SSF54001">
    <property type="entry name" value="Cysteine proteinases"/>
    <property type="match status" value="1"/>
</dbReference>
<gene>
    <name evidence="5" type="ORF">Fot_33499</name>
</gene>
<dbReference type="InterPro" id="IPR003653">
    <property type="entry name" value="Peptidase_C48_C"/>
</dbReference>
<dbReference type="EMBL" id="JBFOLJ010000009">
    <property type="protein sequence ID" value="KAL2509852.1"/>
    <property type="molecule type" value="Genomic_DNA"/>
</dbReference>
<dbReference type="InterPro" id="IPR038765">
    <property type="entry name" value="Papain-like_cys_pep_sf"/>
</dbReference>
<keyword evidence="6" id="KW-1185">Reference proteome</keyword>
<reference evidence="6" key="1">
    <citation type="submission" date="2024-07" db="EMBL/GenBank/DDBJ databases">
        <title>Two chromosome-level genome assemblies of Korean endemic species Abeliophyllum distichum and Forsythia ovata (Oleaceae).</title>
        <authorList>
            <person name="Jang H."/>
        </authorList>
    </citation>
    <scope>NUCLEOTIDE SEQUENCE [LARGE SCALE GENOMIC DNA]</scope>
</reference>
<protein>
    <recommendedName>
        <fullName evidence="4">Ubiquitin-like protease family profile domain-containing protein</fullName>
    </recommendedName>
</protein>
<comment type="caution">
    <text evidence="5">The sequence shown here is derived from an EMBL/GenBank/DDBJ whole genome shotgun (WGS) entry which is preliminary data.</text>
</comment>
<evidence type="ECO:0000256" key="3">
    <source>
        <dbReference type="ARBA" id="ARBA00022801"/>
    </source>
</evidence>
<organism evidence="5 6">
    <name type="scientific">Forsythia ovata</name>
    <dbReference type="NCBI Taxonomy" id="205694"/>
    <lineage>
        <taxon>Eukaryota</taxon>
        <taxon>Viridiplantae</taxon>
        <taxon>Streptophyta</taxon>
        <taxon>Embryophyta</taxon>
        <taxon>Tracheophyta</taxon>
        <taxon>Spermatophyta</taxon>
        <taxon>Magnoliopsida</taxon>
        <taxon>eudicotyledons</taxon>
        <taxon>Gunneridae</taxon>
        <taxon>Pentapetalae</taxon>
        <taxon>asterids</taxon>
        <taxon>lamiids</taxon>
        <taxon>Lamiales</taxon>
        <taxon>Oleaceae</taxon>
        <taxon>Forsythieae</taxon>
        <taxon>Forsythia</taxon>
    </lineage>
</organism>
<dbReference type="AlphaFoldDB" id="A0ABD1TAU3"/>
<comment type="similarity">
    <text evidence="1">Belongs to the peptidase C48 family.</text>
</comment>
<name>A0ABD1TAU3_9LAMI</name>
<dbReference type="PROSITE" id="PS50600">
    <property type="entry name" value="ULP_PROTEASE"/>
    <property type="match status" value="1"/>
</dbReference>
<sequence>MLSNPSTAIVVYRKMPQISIPDSKHCLREHEPVDVVMSNQPEQSAESCPEDQIRESSAIFLEYETDEESLKGRGQRKMRKGKSLRIPWTNPLKRGSSRMSLFMTHSKKWILQKDAVALAICDVGRTFFEDLRDQSRWLTGDHVDSALFHIRERAIKYANLFRQDCVVLDSNFWQLVENVFEDRVKIGHNNSDEAFAKMLVHYVEGVAPNLEKLWKICRYLYLPYCVPNSHWFAVVIDLEER</sequence>
<dbReference type="Gene3D" id="3.40.395.10">
    <property type="entry name" value="Adenoviral Proteinase, Chain A"/>
    <property type="match status" value="1"/>
</dbReference>
<keyword evidence="2" id="KW-0645">Protease</keyword>
<evidence type="ECO:0000256" key="2">
    <source>
        <dbReference type="ARBA" id="ARBA00022670"/>
    </source>
</evidence>
<evidence type="ECO:0000256" key="1">
    <source>
        <dbReference type="ARBA" id="ARBA00005234"/>
    </source>
</evidence>